<keyword evidence="10" id="KW-0407">Ion channel</keyword>
<accession>A0A1V8MB22</accession>
<evidence type="ECO:0000256" key="8">
    <source>
        <dbReference type="ARBA" id="ARBA00023065"/>
    </source>
</evidence>
<dbReference type="Gene3D" id="1.10.287.70">
    <property type="match status" value="1"/>
</dbReference>
<dbReference type="Pfam" id="PF00520">
    <property type="entry name" value="Ion_trans"/>
    <property type="match status" value="1"/>
</dbReference>
<dbReference type="InterPro" id="IPR028325">
    <property type="entry name" value="VG_K_chnl"/>
</dbReference>
<keyword evidence="9 11" id="KW-0472">Membrane</keyword>
<dbReference type="InterPro" id="IPR005821">
    <property type="entry name" value="Ion_trans_dom"/>
</dbReference>
<dbReference type="STRING" id="1420851.AU255_11975"/>
<dbReference type="GO" id="GO:0001508">
    <property type="term" value="P:action potential"/>
    <property type="evidence" value="ECO:0007669"/>
    <property type="project" value="TreeGrafter"/>
</dbReference>
<evidence type="ECO:0000313" key="14">
    <source>
        <dbReference type="Proteomes" id="UP000191980"/>
    </source>
</evidence>
<dbReference type="OrthoDB" id="9799090at2"/>
<dbReference type="PRINTS" id="PR00169">
    <property type="entry name" value="KCHANNEL"/>
</dbReference>
<keyword evidence="6" id="KW-0630">Potassium</keyword>
<evidence type="ECO:0000256" key="2">
    <source>
        <dbReference type="ARBA" id="ARBA00022448"/>
    </source>
</evidence>
<proteinExistence type="predicted"/>
<organism evidence="13 14">
    <name type="scientific">Methyloprofundus sedimenti</name>
    <dbReference type="NCBI Taxonomy" id="1420851"/>
    <lineage>
        <taxon>Bacteria</taxon>
        <taxon>Pseudomonadati</taxon>
        <taxon>Pseudomonadota</taxon>
        <taxon>Gammaproteobacteria</taxon>
        <taxon>Methylococcales</taxon>
        <taxon>Methylococcaceae</taxon>
        <taxon>Methyloprofundus</taxon>
    </lineage>
</organism>
<dbReference type="PANTHER" id="PTHR11537:SF254">
    <property type="entry name" value="POTASSIUM VOLTAGE-GATED CHANNEL PROTEIN SHAB"/>
    <property type="match status" value="1"/>
</dbReference>
<keyword evidence="7 11" id="KW-1133">Transmembrane helix</keyword>
<feature type="transmembrane region" description="Helical" evidence="11">
    <location>
        <begin position="166"/>
        <end position="187"/>
    </location>
</feature>
<keyword evidence="14" id="KW-1185">Reference proteome</keyword>
<evidence type="ECO:0000313" key="13">
    <source>
        <dbReference type="EMBL" id="OQK18769.1"/>
    </source>
</evidence>
<dbReference type="GO" id="GO:0008076">
    <property type="term" value="C:voltage-gated potassium channel complex"/>
    <property type="evidence" value="ECO:0007669"/>
    <property type="project" value="InterPro"/>
</dbReference>
<comment type="caution">
    <text evidence="13">The sequence shown here is derived from an EMBL/GenBank/DDBJ whole genome shotgun (WGS) entry which is preliminary data.</text>
</comment>
<evidence type="ECO:0000256" key="10">
    <source>
        <dbReference type="ARBA" id="ARBA00023303"/>
    </source>
</evidence>
<dbReference type="EMBL" id="LPUF01000001">
    <property type="protein sequence ID" value="OQK18769.1"/>
    <property type="molecule type" value="Genomic_DNA"/>
</dbReference>
<feature type="transmembrane region" description="Helical" evidence="11">
    <location>
        <begin position="225"/>
        <end position="247"/>
    </location>
</feature>
<protein>
    <submittedName>
        <fullName evidence="13">Ion transporter</fullName>
    </submittedName>
</protein>
<dbReference type="PANTHER" id="PTHR11537">
    <property type="entry name" value="VOLTAGE-GATED POTASSIUM CHANNEL"/>
    <property type="match status" value="1"/>
</dbReference>
<feature type="transmembrane region" description="Helical" evidence="11">
    <location>
        <begin position="99"/>
        <end position="118"/>
    </location>
</feature>
<evidence type="ECO:0000256" key="7">
    <source>
        <dbReference type="ARBA" id="ARBA00022989"/>
    </source>
</evidence>
<gene>
    <name evidence="13" type="ORF">AU255_11975</name>
</gene>
<sequence>MQAPKTRKIKVNYNTGEHLSPWRESLNDIIFGAETQTGKFFDIVLIIAIAISVLSVMLSSVDAIHKEYSKIFFYTEWTFTILFSVEYILRLISVRQPKLYVRSFFGIIDLLSILPTYIGLLLPGIKYMLIIRILRLLRIFRIFKLAEYVEEAETLMTALKNSSQKILVFLYTVLTLSIIFGSLLYVVEGSDSGFTSIPKSVYWAIVTLTTVGYGDIAPQTPLGQIIAAIIMIMGYGIIAVPTGIYSAELIKSYYPAKISNDACPNCGKIGHDTDADFCKYCGGSLAEVNE</sequence>
<evidence type="ECO:0000256" key="1">
    <source>
        <dbReference type="ARBA" id="ARBA00004141"/>
    </source>
</evidence>
<dbReference type="SUPFAM" id="SSF81324">
    <property type="entry name" value="Voltage-gated potassium channels"/>
    <property type="match status" value="1"/>
</dbReference>
<dbReference type="AlphaFoldDB" id="A0A1V8MB22"/>
<feature type="transmembrane region" description="Helical" evidence="11">
    <location>
        <begin position="40"/>
        <end position="59"/>
    </location>
</feature>
<keyword evidence="2" id="KW-0813">Transport</keyword>
<keyword evidence="5" id="KW-0631">Potassium channel</keyword>
<keyword evidence="4 11" id="KW-0812">Transmembrane</keyword>
<evidence type="ECO:0000259" key="12">
    <source>
        <dbReference type="Pfam" id="PF00520"/>
    </source>
</evidence>
<evidence type="ECO:0000256" key="6">
    <source>
        <dbReference type="ARBA" id="ARBA00022958"/>
    </source>
</evidence>
<dbReference type="GO" id="GO:0005249">
    <property type="term" value="F:voltage-gated potassium channel activity"/>
    <property type="evidence" value="ECO:0007669"/>
    <property type="project" value="InterPro"/>
</dbReference>
<reference evidence="13 14" key="1">
    <citation type="submission" date="2015-12" db="EMBL/GenBank/DDBJ databases">
        <authorList>
            <person name="Shamseldin A."/>
            <person name="Moawad H."/>
            <person name="Abd El-Rahim W.M."/>
            <person name="Sadowsky M.J."/>
        </authorList>
    </citation>
    <scope>NUCLEOTIDE SEQUENCE [LARGE SCALE GENOMIC DNA]</scope>
    <source>
        <strain evidence="13 14">WF1</strain>
    </source>
</reference>
<evidence type="ECO:0000256" key="4">
    <source>
        <dbReference type="ARBA" id="ARBA00022692"/>
    </source>
</evidence>
<dbReference type="Proteomes" id="UP000191980">
    <property type="component" value="Unassembled WGS sequence"/>
</dbReference>
<evidence type="ECO:0000256" key="9">
    <source>
        <dbReference type="ARBA" id="ARBA00023136"/>
    </source>
</evidence>
<feature type="domain" description="Ion transport" evidence="12">
    <location>
        <begin position="39"/>
        <end position="244"/>
    </location>
</feature>
<evidence type="ECO:0000256" key="3">
    <source>
        <dbReference type="ARBA" id="ARBA00022538"/>
    </source>
</evidence>
<keyword evidence="8" id="KW-0406">Ion transport</keyword>
<name>A0A1V8MB22_9GAMM</name>
<evidence type="ECO:0000256" key="5">
    <source>
        <dbReference type="ARBA" id="ARBA00022826"/>
    </source>
</evidence>
<evidence type="ECO:0000256" key="11">
    <source>
        <dbReference type="SAM" id="Phobius"/>
    </source>
</evidence>
<keyword evidence="3" id="KW-0633">Potassium transport</keyword>
<comment type="subcellular location">
    <subcellularLocation>
        <location evidence="1">Membrane</location>
        <topology evidence="1">Multi-pass membrane protein</topology>
    </subcellularLocation>
</comment>